<dbReference type="RefSeq" id="XP_024584812.1">
    <property type="nucleotide sequence ID" value="XM_024719521.1"/>
</dbReference>
<dbReference type="AlphaFoldDB" id="A0A0N7L7Z4"/>
<name>A0A0N7L7Z4_PLAHL</name>
<dbReference type="EMBL" id="CCYD01002939">
    <property type="protein sequence ID" value="CEG48443.1"/>
    <property type="molecule type" value="Genomic_DNA"/>
</dbReference>
<evidence type="ECO:0000313" key="1">
    <source>
        <dbReference type="EMBL" id="CEG48443.1"/>
    </source>
</evidence>
<dbReference type="GeneID" id="36401318"/>
<evidence type="ECO:0000313" key="2">
    <source>
        <dbReference type="Proteomes" id="UP000054928"/>
    </source>
</evidence>
<keyword evidence="2" id="KW-1185">Reference proteome</keyword>
<accession>A0A0N7L7Z4</accession>
<organism evidence="1 2">
    <name type="scientific">Plasmopara halstedii</name>
    <name type="common">Downy mildew of sunflower</name>
    <dbReference type="NCBI Taxonomy" id="4781"/>
    <lineage>
        <taxon>Eukaryota</taxon>
        <taxon>Sar</taxon>
        <taxon>Stramenopiles</taxon>
        <taxon>Oomycota</taxon>
        <taxon>Peronosporomycetes</taxon>
        <taxon>Peronosporales</taxon>
        <taxon>Peronosporaceae</taxon>
        <taxon>Plasmopara</taxon>
    </lineage>
</organism>
<proteinExistence type="predicted"/>
<protein>
    <submittedName>
        <fullName evidence="1">Uncharacterized protein</fullName>
    </submittedName>
</protein>
<dbReference type="Proteomes" id="UP000054928">
    <property type="component" value="Unassembled WGS sequence"/>
</dbReference>
<sequence length="61" mass="6932">MPTLRQDQLTDASPVLEAKRCAILDKLQVRGGIEYLVMMRLSTTKVKWKWNPTNASSISIQ</sequence>
<reference evidence="2" key="1">
    <citation type="submission" date="2014-09" db="EMBL/GenBank/DDBJ databases">
        <authorList>
            <person name="Sharma Rahul"/>
            <person name="Thines Marco"/>
        </authorList>
    </citation>
    <scope>NUCLEOTIDE SEQUENCE [LARGE SCALE GENOMIC DNA]</scope>
</reference>